<dbReference type="InterPro" id="IPR036291">
    <property type="entry name" value="NAD(P)-bd_dom_sf"/>
</dbReference>
<accession>A0ABW3M572</accession>
<keyword evidence="4" id="KW-0456">Lyase</keyword>
<feature type="domain" description="NAD-dependent epimerase/dehydratase" evidence="5">
    <location>
        <begin position="9"/>
        <end position="243"/>
    </location>
</feature>
<protein>
    <submittedName>
        <fullName evidence="6">NAD-dependent epimerase/dehydratase family protein</fullName>
    </submittedName>
</protein>
<dbReference type="InterPro" id="IPR044516">
    <property type="entry name" value="UXS-like"/>
</dbReference>
<evidence type="ECO:0000256" key="1">
    <source>
        <dbReference type="ARBA" id="ARBA00001911"/>
    </source>
</evidence>
<dbReference type="SUPFAM" id="SSF51735">
    <property type="entry name" value="NAD(P)-binding Rossmann-fold domains"/>
    <property type="match status" value="1"/>
</dbReference>
<keyword evidence="3" id="KW-0520">NAD</keyword>
<dbReference type="PANTHER" id="PTHR43078">
    <property type="entry name" value="UDP-GLUCURONIC ACID DECARBOXYLASE-RELATED"/>
    <property type="match status" value="1"/>
</dbReference>
<evidence type="ECO:0000256" key="2">
    <source>
        <dbReference type="ARBA" id="ARBA00022793"/>
    </source>
</evidence>
<comment type="caution">
    <text evidence="6">The sequence shown here is derived from an EMBL/GenBank/DDBJ whole genome shotgun (WGS) entry which is preliminary data.</text>
</comment>
<evidence type="ECO:0000256" key="3">
    <source>
        <dbReference type="ARBA" id="ARBA00023027"/>
    </source>
</evidence>
<name>A0ABW3M572_9PSEU</name>
<evidence type="ECO:0000313" key="7">
    <source>
        <dbReference type="Proteomes" id="UP001597045"/>
    </source>
</evidence>
<proteinExistence type="predicted"/>
<gene>
    <name evidence="6" type="ORF">ACFQ1S_06265</name>
</gene>
<keyword evidence="2" id="KW-0210">Decarboxylase</keyword>
<reference evidence="7" key="1">
    <citation type="journal article" date="2019" name="Int. J. Syst. Evol. Microbiol.">
        <title>The Global Catalogue of Microorganisms (GCM) 10K type strain sequencing project: providing services to taxonomists for standard genome sequencing and annotation.</title>
        <authorList>
            <consortium name="The Broad Institute Genomics Platform"/>
            <consortium name="The Broad Institute Genome Sequencing Center for Infectious Disease"/>
            <person name="Wu L."/>
            <person name="Ma J."/>
        </authorList>
    </citation>
    <scope>NUCLEOTIDE SEQUENCE [LARGE SCALE GENOMIC DNA]</scope>
    <source>
        <strain evidence="7">JCM 31486</strain>
    </source>
</reference>
<evidence type="ECO:0000256" key="4">
    <source>
        <dbReference type="ARBA" id="ARBA00023239"/>
    </source>
</evidence>
<dbReference type="PANTHER" id="PTHR43078:SF6">
    <property type="entry name" value="UDP-GLUCURONIC ACID DECARBOXYLASE 1"/>
    <property type="match status" value="1"/>
</dbReference>
<sequence>MAEPFELAVVTGGAGFVGAHLCSALLAAGTEVVAVDNLVTSATGALDSVRDHPRFRFVEHDVTTPFSLPTMADVVFHLASAASPRDYLALPIETLRAGSLGTEHALDFARAAGARFVLASTSEVYGDPAEHPQTESYWGNVNPVGPRSVYDEAKRYAEAITVAYRGKHGLNTGIARIFNTYGPGMRPDDGRMIPTFLRQASVGEPLTVTGSGEQTRSICYVTDTVRGLVALAHSDHPGPVNIGNPHELRVRDLADLIRTITGSSSTIEYVDAAEDDPQRRCPDISLAREALGWRPRVAPDEGIRLTAKWFSRAE</sequence>
<organism evidence="6 7">
    <name type="scientific">Kibdelosporangium lantanae</name>
    <dbReference type="NCBI Taxonomy" id="1497396"/>
    <lineage>
        <taxon>Bacteria</taxon>
        <taxon>Bacillati</taxon>
        <taxon>Actinomycetota</taxon>
        <taxon>Actinomycetes</taxon>
        <taxon>Pseudonocardiales</taxon>
        <taxon>Pseudonocardiaceae</taxon>
        <taxon>Kibdelosporangium</taxon>
    </lineage>
</organism>
<dbReference type="Proteomes" id="UP001597045">
    <property type="component" value="Unassembled WGS sequence"/>
</dbReference>
<evidence type="ECO:0000259" key="5">
    <source>
        <dbReference type="Pfam" id="PF01370"/>
    </source>
</evidence>
<dbReference type="Gene3D" id="3.40.50.720">
    <property type="entry name" value="NAD(P)-binding Rossmann-like Domain"/>
    <property type="match status" value="1"/>
</dbReference>
<comment type="cofactor">
    <cofactor evidence="1">
        <name>NAD(+)</name>
        <dbReference type="ChEBI" id="CHEBI:57540"/>
    </cofactor>
</comment>
<dbReference type="Pfam" id="PF01370">
    <property type="entry name" value="Epimerase"/>
    <property type="match status" value="1"/>
</dbReference>
<evidence type="ECO:0000313" key="6">
    <source>
        <dbReference type="EMBL" id="MFD1045223.1"/>
    </source>
</evidence>
<dbReference type="EMBL" id="JBHTIS010000238">
    <property type="protein sequence ID" value="MFD1045223.1"/>
    <property type="molecule type" value="Genomic_DNA"/>
</dbReference>
<keyword evidence="7" id="KW-1185">Reference proteome</keyword>
<dbReference type="InterPro" id="IPR001509">
    <property type="entry name" value="Epimerase_deHydtase"/>
</dbReference>